<dbReference type="Pfam" id="PF24659">
    <property type="entry name" value="DUF7648"/>
    <property type="match status" value="1"/>
</dbReference>
<dbReference type="PROSITE" id="PS01359">
    <property type="entry name" value="ZF_PHD_1"/>
    <property type="match status" value="1"/>
</dbReference>
<feature type="region of interest" description="Disordered" evidence="6">
    <location>
        <begin position="920"/>
        <end position="965"/>
    </location>
</feature>
<feature type="region of interest" description="Disordered" evidence="6">
    <location>
        <begin position="180"/>
        <end position="309"/>
    </location>
</feature>
<organism evidence="8 9">
    <name type="scientific">Phaseolus angularis</name>
    <name type="common">Azuki bean</name>
    <name type="synonym">Vigna angularis</name>
    <dbReference type="NCBI Taxonomy" id="3914"/>
    <lineage>
        <taxon>Eukaryota</taxon>
        <taxon>Viridiplantae</taxon>
        <taxon>Streptophyta</taxon>
        <taxon>Embryophyta</taxon>
        <taxon>Tracheophyta</taxon>
        <taxon>Spermatophyta</taxon>
        <taxon>Magnoliopsida</taxon>
        <taxon>eudicotyledons</taxon>
        <taxon>Gunneridae</taxon>
        <taxon>Pentapetalae</taxon>
        <taxon>rosids</taxon>
        <taxon>fabids</taxon>
        <taxon>Fabales</taxon>
        <taxon>Fabaceae</taxon>
        <taxon>Papilionoideae</taxon>
        <taxon>50 kb inversion clade</taxon>
        <taxon>NPAAA clade</taxon>
        <taxon>indigoferoid/millettioid clade</taxon>
        <taxon>Phaseoleae</taxon>
        <taxon>Vigna</taxon>
    </lineage>
</organism>
<dbReference type="SMART" id="SM00249">
    <property type="entry name" value="PHD"/>
    <property type="match status" value="1"/>
</dbReference>
<keyword evidence="4" id="KW-0862">Zinc</keyword>
<dbReference type="InterPro" id="IPR013083">
    <property type="entry name" value="Znf_RING/FYVE/PHD"/>
</dbReference>
<dbReference type="InterPro" id="IPR011011">
    <property type="entry name" value="Znf_FYVE_PHD"/>
</dbReference>
<dbReference type="GO" id="GO:0008270">
    <property type="term" value="F:zinc ion binding"/>
    <property type="evidence" value="ECO:0007669"/>
    <property type="project" value="UniProtKB-KW"/>
</dbReference>
<feature type="compositionally biased region" description="Basic and acidic residues" evidence="6">
    <location>
        <begin position="668"/>
        <end position="682"/>
    </location>
</feature>
<evidence type="ECO:0000256" key="1">
    <source>
        <dbReference type="ARBA" id="ARBA00004123"/>
    </source>
</evidence>
<dbReference type="Proteomes" id="UP000053144">
    <property type="component" value="Unassembled WGS sequence"/>
</dbReference>
<feature type="compositionally biased region" description="Polar residues" evidence="6">
    <location>
        <begin position="715"/>
        <end position="758"/>
    </location>
</feature>
<feature type="compositionally biased region" description="Polar residues" evidence="6">
    <location>
        <begin position="923"/>
        <end position="945"/>
    </location>
</feature>
<protein>
    <recommendedName>
        <fullName evidence="7">Zinc finger PHD-type domain-containing protein</fullName>
    </recommendedName>
</protein>
<feature type="domain" description="Zinc finger PHD-type" evidence="7">
    <location>
        <begin position="26"/>
        <end position="69"/>
    </location>
</feature>
<dbReference type="OMA" id="DWVDESW"/>
<dbReference type="EMBL" id="KQ258520">
    <property type="protein sequence ID" value="KOM29708.1"/>
    <property type="molecule type" value="Genomic_DNA"/>
</dbReference>
<feature type="compositionally biased region" description="Basic and acidic residues" evidence="6">
    <location>
        <begin position="512"/>
        <end position="524"/>
    </location>
</feature>
<evidence type="ECO:0000256" key="6">
    <source>
        <dbReference type="SAM" id="MobiDB-lite"/>
    </source>
</evidence>
<proteinExistence type="predicted"/>
<evidence type="ECO:0000256" key="2">
    <source>
        <dbReference type="ARBA" id="ARBA00022723"/>
    </source>
</evidence>
<keyword evidence="2" id="KW-0479">Metal-binding</keyword>
<dbReference type="STRING" id="3914.A0A0L9TGI9"/>
<keyword evidence="3" id="KW-0863">Zinc-finger</keyword>
<feature type="region of interest" description="Disordered" evidence="6">
    <location>
        <begin position="807"/>
        <end position="903"/>
    </location>
</feature>
<accession>A0A0L9TGI9</accession>
<sequence>MKGGRSHRPQSSDPPDEWVDGSWTVDCICGVTFDDGEEMVKCDECGVWVHTRCSRYVKGDDTFACDKCKARHNNNPEETEVAQFLVELPTKTISMDNKKALPSRPRLWTDKPIQERVHVQGPPGGDPSIFSATSVSSIFSPHLWKACGYVPKKFNFQYKEFPFWSDNDDDKDNVNESLQAQTEAQPQAQDNNKNGAGALVYLSKDGDNNGDALVLDPSSVDARSGHAKETETGKFGSEDVPPRVHSEVKKERTLLRPPVVHNSKRSKGDFGSSNSKDRSGKKRARSTSDREVDPRRRTLHSSKSVFTTTGDAKQADFYEDRGPKILKADTRSIKNKNLKETVVQECVSDDYLAADTIMEEPNNNLATTEDSSEPLYPDTTRHGVSVVDVPSEEKPNHKPPTVVEMSSKTDDAVTSALKQNNVGNASAKEKDGDCSVADNADDSLVVRSAASPHAEGYCGSAPELADNQFSQEIDRNKLTSSTKCKVKMKREDDIDNFKKPSIFHPSPISDLKNNEKLSDHKSDVEVNDAPVPSLPSCENKVGSVDISSEVIPADYINKPNEFSGDICPRKKEQEGYEGSLETQKVFSEIKDGSDSVKDPSKSEALGCPAKVLVCVGKSSPTSSTMNSKSLGHDIKSEDTETANPFTKHGAMTDSSVQIKNENCTSNVARDENPKKSVRERPKSSLNSNSKGLHSSRSVHNSVSKQANSDVRDSVPVSSKSLIHQTSSISGSSEPNVSLHNQKVQVQNKISSSAPQKVEKVNQTNIATSSKLNQGHVTSMNPSPISNSSMLSDEELALLLHQELNSSPRVPRVPRARHAGSLPQLSSASATSMLMKRTSGGGKDHYLVSRRKHKDASRDGSGSSRELEDEAKKVEKEKGPTSSDQRKQDMSYMEDAPAREEGPASMTAANSITNNIVSSTSAIANSDPSSPPEDQNLSSMQNSPRNISDDDTATAGRPAHHTLPGGGFPNKYLDFIGKNYSFIVSHKLYVHVGLINEIIMSKGRRMTYEELCSAVLPHWHNLRKHNGERYAYSSHSQAVLDCLRNRQEWARLVDRGPKTNSNRKRRKLEAEESDDNGYGKGRTAKETEGKNFELQKEEFPKGKRKARKRRRLALQGRAVKDVRRRQKTDSLTDEDVGPFSNSSEESMFSEDEIQVGRICPAGSTSDEAGSA</sequence>
<feature type="compositionally biased region" description="Polar residues" evidence="6">
    <location>
        <begin position="683"/>
        <end position="708"/>
    </location>
</feature>
<evidence type="ECO:0000259" key="7">
    <source>
        <dbReference type="SMART" id="SM00249"/>
    </source>
</evidence>
<evidence type="ECO:0000313" key="8">
    <source>
        <dbReference type="EMBL" id="KOM29708.1"/>
    </source>
</evidence>
<dbReference type="PANTHER" id="PTHR14571:SF9">
    <property type="entry name" value="HISTONE-LYSINE N-METHYLTRANSFERASE SET-26-RELATED"/>
    <property type="match status" value="1"/>
</dbReference>
<dbReference type="GO" id="GO:0005634">
    <property type="term" value="C:nucleus"/>
    <property type="evidence" value="ECO:0007669"/>
    <property type="project" value="UniProtKB-SubCell"/>
</dbReference>
<dbReference type="InterPro" id="IPR019786">
    <property type="entry name" value="Zinc_finger_PHD-type_CS"/>
</dbReference>
<gene>
    <name evidence="8" type="ORF">LR48_Vigan747s001000</name>
</gene>
<evidence type="ECO:0000313" key="9">
    <source>
        <dbReference type="Proteomes" id="UP000053144"/>
    </source>
</evidence>
<feature type="compositionally biased region" description="Basic and acidic residues" evidence="6">
    <location>
        <begin position="286"/>
        <end position="296"/>
    </location>
</feature>
<evidence type="ECO:0000256" key="5">
    <source>
        <dbReference type="ARBA" id="ARBA00023242"/>
    </source>
</evidence>
<evidence type="ECO:0000256" key="3">
    <source>
        <dbReference type="ARBA" id="ARBA00022771"/>
    </source>
</evidence>
<reference evidence="9" key="1">
    <citation type="journal article" date="2015" name="Proc. Natl. Acad. Sci. U.S.A.">
        <title>Genome sequencing of adzuki bean (Vigna angularis) provides insight into high starch and low fat accumulation and domestication.</title>
        <authorList>
            <person name="Yang K."/>
            <person name="Tian Z."/>
            <person name="Chen C."/>
            <person name="Luo L."/>
            <person name="Zhao B."/>
            <person name="Wang Z."/>
            <person name="Yu L."/>
            <person name="Li Y."/>
            <person name="Sun Y."/>
            <person name="Li W."/>
            <person name="Chen Y."/>
            <person name="Li Y."/>
            <person name="Zhang Y."/>
            <person name="Ai D."/>
            <person name="Zhao J."/>
            <person name="Shang C."/>
            <person name="Ma Y."/>
            <person name="Wu B."/>
            <person name="Wang M."/>
            <person name="Gao L."/>
            <person name="Sun D."/>
            <person name="Zhang P."/>
            <person name="Guo F."/>
            <person name="Wang W."/>
            <person name="Li Y."/>
            <person name="Wang J."/>
            <person name="Varshney R.K."/>
            <person name="Wang J."/>
            <person name="Ling H.Q."/>
            <person name="Wan P."/>
        </authorList>
    </citation>
    <scope>NUCLEOTIDE SEQUENCE</scope>
    <source>
        <strain evidence="9">cv. Jingnong 6</strain>
    </source>
</reference>
<feature type="compositionally biased region" description="Polar residues" evidence="6">
    <location>
        <begin position="1161"/>
        <end position="1170"/>
    </location>
</feature>
<dbReference type="InterPro" id="IPR001965">
    <property type="entry name" value="Znf_PHD"/>
</dbReference>
<feature type="compositionally biased region" description="Polar residues" evidence="6">
    <location>
        <begin position="652"/>
        <end position="667"/>
    </location>
</feature>
<dbReference type="Gramene" id="KOM29708">
    <property type="protein sequence ID" value="KOM29708"/>
    <property type="gene ID" value="LR48_Vigan747s001000"/>
</dbReference>
<feature type="region of interest" description="Disordered" evidence="6">
    <location>
        <begin position="497"/>
        <end position="538"/>
    </location>
</feature>
<feature type="region of interest" description="Disordered" evidence="6">
    <location>
        <begin position="1052"/>
        <end position="1170"/>
    </location>
</feature>
<dbReference type="SUPFAM" id="SSF57903">
    <property type="entry name" value="FYVE/PHD zinc finger"/>
    <property type="match status" value="1"/>
</dbReference>
<keyword evidence="5" id="KW-0539">Nucleus</keyword>
<feature type="compositionally biased region" description="Basic and acidic residues" evidence="6">
    <location>
        <begin position="869"/>
        <end position="888"/>
    </location>
</feature>
<feature type="region of interest" description="Disordered" evidence="6">
    <location>
        <begin position="360"/>
        <end position="411"/>
    </location>
</feature>
<name>A0A0L9TGI9_PHAAN</name>
<feature type="compositionally biased region" description="Low complexity" evidence="6">
    <location>
        <begin position="617"/>
        <end position="629"/>
    </location>
</feature>
<feature type="compositionally biased region" description="Basic residues" evidence="6">
    <location>
        <begin position="1101"/>
        <end position="1111"/>
    </location>
</feature>
<feature type="compositionally biased region" description="Polar residues" evidence="6">
    <location>
        <begin position="822"/>
        <end position="831"/>
    </location>
</feature>
<dbReference type="PANTHER" id="PTHR14571">
    <property type="entry name" value="HISTONE-LYSINE N-METHYLTRANSFERASE SET-26-RELATED"/>
    <property type="match status" value="1"/>
</dbReference>
<comment type="subcellular location">
    <subcellularLocation>
        <location evidence="1">Nucleus</location>
    </subcellularLocation>
</comment>
<feature type="compositionally biased region" description="Basic and acidic residues" evidence="6">
    <location>
        <begin position="1082"/>
        <end position="1100"/>
    </location>
</feature>
<feature type="compositionally biased region" description="Polar residues" evidence="6">
    <location>
        <begin position="180"/>
        <end position="194"/>
    </location>
</feature>
<dbReference type="AlphaFoldDB" id="A0A0L9TGI9"/>
<dbReference type="Gene3D" id="3.30.40.10">
    <property type="entry name" value="Zinc/RING finger domain, C3HC4 (zinc finger)"/>
    <property type="match status" value="1"/>
</dbReference>
<feature type="compositionally biased region" description="Basic and acidic residues" evidence="6">
    <location>
        <begin position="223"/>
        <end position="254"/>
    </location>
</feature>
<feature type="region of interest" description="Disordered" evidence="6">
    <location>
        <begin position="617"/>
        <end position="758"/>
    </location>
</feature>
<evidence type="ECO:0000256" key="4">
    <source>
        <dbReference type="ARBA" id="ARBA00022833"/>
    </source>
</evidence>
<dbReference type="InterPro" id="IPR056065">
    <property type="entry name" value="DUF7648"/>
</dbReference>